<dbReference type="Pfam" id="PF01535">
    <property type="entry name" value="PPR"/>
    <property type="match status" value="2"/>
</dbReference>
<evidence type="ECO:0000256" key="7">
    <source>
        <dbReference type="SAM" id="MobiDB-lite"/>
    </source>
</evidence>
<evidence type="ECO:0000256" key="5">
    <source>
        <dbReference type="PROSITE-ProRule" id="PRU00708"/>
    </source>
</evidence>
<dbReference type="HAMAP" id="MF_01310">
    <property type="entry name" value="Ribosomal_uS11"/>
    <property type="match status" value="1"/>
</dbReference>
<gene>
    <name evidence="8" type="ORF">FSB_LOCUS20836</name>
</gene>
<evidence type="ECO:0008006" key="9">
    <source>
        <dbReference type="Google" id="ProtNLM"/>
    </source>
</evidence>
<evidence type="ECO:0000256" key="6">
    <source>
        <dbReference type="RuleBase" id="RU003629"/>
    </source>
</evidence>
<dbReference type="InterPro" id="IPR046960">
    <property type="entry name" value="PPR_At4g14850-like_plant"/>
</dbReference>
<evidence type="ECO:0000256" key="2">
    <source>
        <dbReference type="ARBA" id="ARBA00022737"/>
    </source>
</evidence>
<name>A0A2N9G1I8_FAGSY</name>
<dbReference type="NCBIfam" id="TIGR00756">
    <property type="entry name" value="PPR"/>
    <property type="match status" value="2"/>
</dbReference>
<dbReference type="NCBIfam" id="NF003698">
    <property type="entry name" value="PRK05309.1"/>
    <property type="match status" value="1"/>
</dbReference>
<dbReference type="Gene3D" id="1.25.40.10">
    <property type="entry name" value="Tetratricopeptide repeat domain"/>
    <property type="match status" value="2"/>
</dbReference>
<dbReference type="SUPFAM" id="SSF53137">
    <property type="entry name" value="Translational machinery components"/>
    <property type="match status" value="1"/>
</dbReference>
<organism evidence="8">
    <name type="scientific">Fagus sylvatica</name>
    <name type="common">Beechnut</name>
    <dbReference type="NCBI Taxonomy" id="28930"/>
    <lineage>
        <taxon>Eukaryota</taxon>
        <taxon>Viridiplantae</taxon>
        <taxon>Streptophyta</taxon>
        <taxon>Embryophyta</taxon>
        <taxon>Tracheophyta</taxon>
        <taxon>Spermatophyta</taxon>
        <taxon>Magnoliopsida</taxon>
        <taxon>eudicotyledons</taxon>
        <taxon>Gunneridae</taxon>
        <taxon>Pentapetalae</taxon>
        <taxon>rosids</taxon>
        <taxon>fabids</taxon>
        <taxon>Fagales</taxon>
        <taxon>Fagaceae</taxon>
        <taxon>Fagus</taxon>
    </lineage>
</organism>
<feature type="region of interest" description="Disordered" evidence="7">
    <location>
        <begin position="297"/>
        <end position="350"/>
    </location>
</feature>
<dbReference type="AlphaFoldDB" id="A0A2N9G1I8"/>
<keyword evidence="2" id="KW-0677">Repeat</keyword>
<dbReference type="GO" id="GO:0005840">
    <property type="term" value="C:ribosome"/>
    <property type="evidence" value="ECO:0007669"/>
    <property type="project" value="UniProtKB-KW"/>
</dbReference>
<dbReference type="InterPro" id="IPR011990">
    <property type="entry name" value="TPR-like_helical_dom_sf"/>
</dbReference>
<keyword evidence="4 6" id="KW-0687">Ribonucleoprotein</keyword>
<dbReference type="GO" id="GO:0006412">
    <property type="term" value="P:translation"/>
    <property type="evidence" value="ECO:0007669"/>
    <property type="project" value="InterPro"/>
</dbReference>
<dbReference type="Pfam" id="PF00411">
    <property type="entry name" value="Ribosomal_S11"/>
    <property type="match status" value="1"/>
</dbReference>
<dbReference type="GO" id="GO:1990904">
    <property type="term" value="C:ribonucleoprotein complex"/>
    <property type="evidence" value="ECO:0007669"/>
    <property type="project" value="UniProtKB-KW"/>
</dbReference>
<evidence type="ECO:0000256" key="4">
    <source>
        <dbReference type="ARBA" id="ARBA00023274"/>
    </source>
</evidence>
<feature type="compositionally biased region" description="Basic and acidic residues" evidence="7">
    <location>
        <begin position="324"/>
        <end position="342"/>
    </location>
</feature>
<dbReference type="InterPro" id="IPR018102">
    <property type="entry name" value="Ribosomal_uS11_CS"/>
</dbReference>
<dbReference type="FunFam" id="1.25.40.10:FF:000031">
    <property type="entry name" value="Pentatricopeptide repeat-containing protein mitochondrial"/>
    <property type="match status" value="1"/>
</dbReference>
<protein>
    <recommendedName>
        <fullName evidence="9">30S ribosomal protein S11, chloroplastic</fullName>
    </recommendedName>
</protein>
<dbReference type="PANTHER" id="PTHR47926">
    <property type="entry name" value="PENTATRICOPEPTIDE REPEAT-CONTAINING PROTEIN"/>
    <property type="match status" value="1"/>
</dbReference>
<dbReference type="PROSITE" id="PS51375">
    <property type="entry name" value="PPR"/>
    <property type="match status" value="1"/>
</dbReference>
<evidence type="ECO:0000313" key="8">
    <source>
        <dbReference type="EMBL" id="SPC92954.1"/>
    </source>
</evidence>
<feature type="repeat" description="PPR" evidence="5">
    <location>
        <begin position="191"/>
        <end position="225"/>
    </location>
</feature>
<dbReference type="GO" id="GO:0009451">
    <property type="term" value="P:RNA modification"/>
    <property type="evidence" value="ECO:0007669"/>
    <property type="project" value="InterPro"/>
</dbReference>
<evidence type="ECO:0000256" key="3">
    <source>
        <dbReference type="ARBA" id="ARBA00022980"/>
    </source>
</evidence>
<comment type="similarity">
    <text evidence="1 6">Belongs to the universal ribosomal protein uS11 family.</text>
</comment>
<keyword evidence="3 6" id="KW-0689">Ribosomal protein</keyword>
<accession>A0A2N9G1I8</accession>
<dbReference type="InterPro" id="IPR036967">
    <property type="entry name" value="Ribosomal_uS11_sf"/>
</dbReference>
<dbReference type="Gene3D" id="3.30.420.80">
    <property type="entry name" value="Ribosomal protein S11"/>
    <property type="match status" value="1"/>
</dbReference>
<dbReference type="Pfam" id="PF13812">
    <property type="entry name" value="PPR_3"/>
    <property type="match status" value="1"/>
</dbReference>
<evidence type="ECO:0000256" key="1">
    <source>
        <dbReference type="ARBA" id="ARBA00006194"/>
    </source>
</evidence>
<dbReference type="GO" id="GO:0003735">
    <property type="term" value="F:structural constituent of ribosome"/>
    <property type="evidence" value="ECO:0007669"/>
    <property type="project" value="InterPro"/>
</dbReference>
<sequence length="472" mass="52341">MNLASCNMIQMRGIALNRATCSGSLCSLPRVKTFTTPSSDNLTFNSTQLSFPKLVGLYVGHNNNSSLGFQGNKKNDVLVVLRASPQDDIHVKRESSNFKRLYKEGKVEEALEAMGEMERNGVLVDPVDLVKLLQVCENKKLVAAAKMVQDYVTRTALEPSVVVFNKLVKMYFKRGDTTGAVRVFEQMPVRDLESWNKMVVGLAENGEGEEALGIFFRMKKDGVKPDGSTFLGVILACGCLGSVKEGQEHFLSMSRDYGITPSMEHYVAVVDLLGRAGKIAEAKEFIGKMPIEPSSAARETLQKYSATENRKRQDKAKQLRNKGKLKDKQSSNKDWGKKERERMARRRGSIPRRLPKGIIHVLATFNNTIVTVTDIRGQVISWSSGGVNNIKYNRIGGPRRGTPFNAEVAARRAIQKAMKQGMQRAEVMVKGPGVGRDAALRAIRQSGIVLSFIRDVTPMPHNGCRPPKKRKV</sequence>
<proteinExistence type="inferred from homology"/>
<dbReference type="InterPro" id="IPR002885">
    <property type="entry name" value="PPR_rpt"/>
</dbReference>
<feature type="compositionally biased region" description="Basic and acidic residues" evidence="7">
    <location>
        <begin position="308"/>
        <end position="317"/>
    </location>
</feature>
<dbReference type="GO" id="GO:0003723">
    <property type="term" value="F:RNA binding"/>
    <property type="evidence" value="ECO:0007669"/>
    <property type="project" value="InterPro"/>
</dbReference>
<reference evidence="8" key="1">
    <citation type="submission" date="2018-02" db="EMBL/GenBank/DDBJ databases">
        <authorList>
            <person name="Cohen D.B."/>
            <person name="Kent A.D."/>
        </authorList>
    </citation>
    <scope>NUCLEOTIDE SEQUENCE</scope>
</reference>
<dbReference type="InterPro" id="IPR001971">
    <property type="entry name" value="Ribosomal_uS11"/>
</dbReference>
<dbReference type="PANTHER" id="PTHR47926:SF388">
    <property type="entry name" value="DYW DOMAIN-CONTAINING PROTEIN"/>
    <property type="match status" value="1"/>
</dbReference>
<dbReference type="PROSITE" id="PS00054">
    <property type="entry name" value="RIBOSOMAL_S11"/>
    <property type="match status" value="1"/>
</dbReference>
<dbReference type="EMBL" id="OIVN01001347">
    <property type="protein sequence ID" value="SPC92954.1"/>
    <property type="molecule type" value="Genomic_DNA"/>
</dbReference>